<proteinExistence type="predicted"/>
<protein>
    <submittedName>
        <fullName evidence="1">Uncharacterized protein</fullName>
    </submittedName>
</protein>
<name>A0AA43XMQ7_9CLOT</name>
<dbReference type="EMBL" id="SUMG01000021">
    <property type="protein sequence ID" value="NBG89296.1"/>
    <property type="molecule type" value="Genomic_DNA"/>
</dbReference>
<dbReference type="Proteomes" id="UP000449710">
    <property type="component" value="Unassembled WGS sequence"/>
</dbReference>
<gene>
    <name evidence="1" type="ORF">ISALK_12425</name>
</gene>
<dbReference type="AlphaFoldDB" id="A0AA43XMQ7"/>
<comment type="caution">
    <text evidence="1">The sequence shown here is derived from an EMBL/GenBank/DDBJ whole genome shotgun (WGS) entry which is preliminary data.</text>
</comment>
<dbReference type="RefSeq" id="WP_160722821.1">
    <property type="nucleotide sequence ID" value="NZ_SUMG01000021.1"/>
</dbReference>
<sequence>MKVIETLQSKGNMIKAFMEMEALLLKKIKQHRDTIEELNPPPEEADMELAVEILNRLLQSVEGDRNRFGKLRGI</sequence>
<keyword evidence="2" id="KW-1185">Reference proteome</keyword>
<organism evidence="1 2">
    <name type="scientific">Isachenkonia alkalipeptolytica</name>
    <dbReference type="NCBI Taxonomy" id="2565777"/>
    <lineage>
        <taxon>Bacteria</taxon>
        <taxon>Bacillati</taxon>
        <taxon>Bacillota</taxon>
        <taxon>Clostridia</taxon>
        <taxon>Eubacteriales</taxon>
        <taxon>Clostridiaceae</taxon>
        <taxon>Isachenkonia</taxon>
    </lineage>
</organism>
<accession>A0AA43XMQ7</accession>
<evidence type="ECO:0000313" key="2">
    <source>
        <dbReference type="Proteomes" id="UP000449710"/>
    </source>
</evidence>
<evidence type="ECO:0000313" key="1">
    <source>
        <dbReference type="EMBL" id="NBG89296.1"/>
    </source>
</evidence>
<reference evidence="1 2" key="1">
    <citation type="submission" date="2019-04" db="EMBL/GenBank/DDBJ databases">
        <title>Isachenkonia alkalipeptolytica gen. nov. sp. nov. a new anaerobic, alkiliphilic organothrophic bacterium capable to reduce synthesized ferrihydrite isolated from a soda lake.</title>
        <authorList>
            <person name="Toshchakov S.V."/>
            <person name="Zavarzina D.G."/>
            <person name="Zhilina T.N."/>
            <person name="Kostrikina N.A."/>
            <person name="Kublanov I.V."/>
        </authorList>
    </citation>
    <scope>NUCLEOTIDE SEQUENCE [LARGE SCALE GENOMIC DNA]</scope>
    <source>
        <strain evidence="1 2">Z-1701</strain>
    </source>
</reference>